<keyword evidence="3" id="KW-1185">Reference proteome</keyword>
<gene>
    <name evidence="2" type="ORF">CCR75_001523</name>
</gene>
<dbReference type="AlphaFoldDB" id="A0A976FEF7"/>
<proteinExistence type="predicted"/>
<feature type="region of interest" description="Disordered" evidence="1">
    <location>
        <begin position="769"/>
        <end position="798"/>
    </location>
</feature>
<feature type="region of interest" description="Disordered" evidence="1">
    <location>
        <begin position="515"/>
        <end position="547"/>
    </location>
</feature>
<protein>
    <submittedName>
        <fullName evidence="2">Uncharacterized protein</fullName>
    </submittedName>
</protein>
<dbReference type="KEGG" id="blac:94345296"/>
<sequence>MLVRLRGWGDDDILMLLTLLRRHLQYYVYASDSRFADIVRAGLPEKATAEILEMVRALMEQFGLRLSTKNFRTDVIVKNRQELYVYEHLYESIYQLPENKAGGVWLPDELSRFFQKAKQYRGQFTHSEEKYFQQVQLWGKSIAETKSKFYALREIFMTENRRLSQRSEVEEMRLKLLKDIFTNVPPKRLTEKKIVVASKKPQIWSSADMATLIDFVVRITTQIQTTGSSDLVKDVAVALNRSEGSCVNKLLDMKNKFLKRASTTRAANLPDSISDPNSEAYKIFSAGRVFEEDWADINDPYAFGFFALKSLSHRLSSIRSKQRKSKTTRTHLSQTRKATPTIHDTACTSSASSIPTISVVSKHSGITATAVTPSSSCKLLSASELPASQFDSFIQEMVGQCPWKETVLLHVIRCMQYSIGLYRSNKIVHFFSVVASATPGTKLITVNAKLCSVCDLNYGLNHRSWIQDSNFSSFLLTRSTFSLDISSNMTSGNKSSELLSDQGIKEQYLAAVNEGSEAKSAGNSQNDAANENSNRHSNNSNEDFVNNDTRADDYKFANSRVQQTFQTHNFCSAKRDYELLTATSRADYEEGAFNGDKQEESPIQAFQTGMEDGAHDPDSEKQSSLGLLKLFSCDQNLSEFNCLACVNFKILIMKLTLICTLMTLKNTQPALQITKVRFIRVRVFMRSMSHFHYLIGVLGSVSSNCNDARDCHVHVKGLPPLKSLHSKRVTCTDLREVFTRKKNEQPGKRLNLTKKRRLSGNVSTVDRDDLIYDEDEEHDESDNDPLRNNDNNPSDEEFKFSRHPLQGIIDSLQSHMVQLQQKQRVLIEQQEERDWQLP</sequence>
<feature type="region of interest" description="Disordered" evidence="1">
    <location>
        <begin position="319"/>
        <end position="339"/>
    </location>
</feature>
<dbReference type="EMBL" id="SHOA02000220">
    <property type="protein sequence ID" value="TDH65201.1"/>
    <property type="molecule type" value="Genomic_DNA"/>
</dbReference>
<dbReference type="GeneID" id="94345296"/>
<dbReference type="Proteomes" id="UP000294530">
    <property type="component" value="Unassembled WGS sequence"/>
</dbReference>
<feature type="compositionally biased region" description="Low complexity" evidence="1">
    <location>
        <begin position="530"/>
        <end position="542"/>
    </location>
</feature>
<organism evidence="2 3">
    <name type="scientific">Bremia lactucae</name>
    <name type="common">Lettuce downy mildew</name>
    <dbReference type="NCBI Taxonomy" id="4779"/>
    <lineage>
        <taxon>Eukaryota</taxon>
        <taxon>Sar</taxon>
        <taxon>Stramenopiles</taxon>
        <taxon>Oomycota</taxon>
        <taxon>Peronosporomycetes</taxon>
        <taxon>Peronosporales</taxon>
        <taxon>Peronosporaceae</taxon>
        <taxon>Bremia</taxon>
    </lineage>
</organism>
<evidence type="ECO:0000313" key="2">
    <source>
        <dbReference type="EMBL" id="TDH65201.1"/>
    </source>
</evidence>
<evidence type="ECO:0000313" key="3">
    <source>
        <dbReference type="Proteomes" id="UP000294530"/>
    </source>
</evidence>
<dbReference type="OrthoDB" id="163544at2759"/>
<feature type="compositionally biased region" description="Acidic residues" evidence="1">
    <location>
        <begin position="771"/>
        <end position="783"/>
    </location>
</feature>
<accession>A0A976FEF7</accession>
<comment type="caution">
    <text evidence="2">The sequence shown here is derived from an EMBL/GenBank/DDBJ whole genome shotgun (WGS) entry which is preliminary data.</text>
</comment>
<feature type="compositionally biased region" description="Basic residues" evidence="1">
    <location>
        <begin position="320"/>
        <end position="329"/>
    </location>
</feature>
<dbReference type="RefSeq" id="XP_067814700.1">
    <property type="nucleotide sequence ID" value="XM_067959625.1"/>
</dbReference>
<name>A0A976FEF7_BRELC</name>
<reference evidence="2 3" key="1">
    <citation type="journal article" date="2021" name="Genome Biol.">
        <title>AFLAP: assembly-free linkage analysis pipeline using k-mers from genome sequencing data.</title>
        <authorList>
            <person name="Fletcher K."/>
            <person name="Zhang L."/>
            <person name="Gil J."/>
            <person name="Han R."/>
            <person name="Cavanaugh K."/>
            <person name="Michelmore R."/>
        </authorList>
    </citation>
    <scope>NUCLEOTIDE SEQUENCE [LARGE SCALE GENOMIC DNA]</scope>
    <source>
        <strain evidence="2 3">SF5</strain>
    </source>
</reference>
<evidence type="ECO:0000256" key="1">
    <source>
        <dbReference type="SAM" id="MobiDB-lite"/>
    </source>
</evidence>